<evidence type="ECO:0000256" key="1">
    <source>
        <dbReference type="SAM" id="MobiDB-lite"/>
    </source>
</evidence>
<sequence length="134" mass="13905">MGMGGSGSPGPRKQCRVEQAGRWAPITVSRPAHQQGTDNRRHVGHEPPGHSSAGRLAAKQGAMMLDIHGAGDGSPRPHCQRAVTEQPGPKPGILNLGVTRHHPPPGRVTNTKRLRTPGVSGGADSAAAARYTAP</sequence>
<feature type="compositionally biased region" description="Basic residues" evidence="1">
    <location>
        <begin position="99"/>
        <end position="115"/>
    </location>
</feature>
<keyword evidence="3" id="KW-1185">Reference proteome</keyword>
<comment type="caution">
    <text evidence="2">The sequence shown here is derived from an EMBL/GenBank/DDBJ whole genome shotgun (WGS) entry which is preliminary data.</text>
</comment>
<organism evidence="2 3">
    <name type="scientific">Mauremys mutica</name>
    <name type="common">yellowpond turtle</name>
    <dbReference type="NCBI Taxonomy" id="74926"/>
    <lineage>
        <taxon>Eukaryota</taxon>
        <taxon>Metazoa</taxon>
        <taxon>Chordata</taxon>
        <taxon>Craniata</taxon>
        <taxon>Vertebrata</taxon>
        <taxon>Euteleostomi</taxon>
        <taxon>Archelosauria</taxon>
        <taxon>Testudinata</taxon>
        <taxon>Testudines</taxon>
        <taxon>Cryptodira</taxon>
        <taxon>Durocryptodira</taxon>
        <taxon>Testudinoidea</taxon>
        <taxon>Geoemydidae</taxon>
        <taxon>Geoemydinae</taxon>
        <taxon>Mauremys</taxon>
    </lineage>
</organism>
<accession>A0A9D3XHV4</accession>
<reference evidence="2" key="1">
    <citation type="submission" date="2021-09" db="EMBL/GenBank/DDBJ databases">
        <title>The genome of Mauremys mutica provides insights into the evolution of semi-aquatic lifestyle.</title>
        <authorList>
            <person name="Gong S."/>
            <person name="Gao Y."/>
        </authorList>
    </citation>
    <scope>NUCLEOTIDE SEQUENCE</scope>
    <source>
        <strain evidence="2">MM-2020</strain>
        <tissue evidence="2">Muscle</tissue>
    </source>
</reference>
<feature type="compositionally biased region" description="Basic and acidic residues" evidence="1">
    <location>
        <begin position="38"/>
        <end position="48"/>
    </location>
</feature>
<feature type="region of interest" description="Disordered" evidence="1">
    <location>
        <begin position="1"/>
        <end position="134"/>
    </location>
</feature>
<gene>
    <name evidence="2" type="ORF">KIL84_005936</name>
</gene>
<dbReference type="EMBL" id="JAHDVG010000471">
    <property type="protein sequence ID" value="KAH1179886.1"/>
    <property type="molecule type" value="Genomic_DNA"/>
</dbReference>
<proteinExistence type="predicted"/>
<feature type="compositionally biased region" description="Low complexity" evidence="1">
    <location>
        <begin position="122"/>
        <end position="134"/>
    </location>
</feature>
<name>A0A9D3XHV4_9SAUR</name>
<dbReference type="AlphaFoldDB" id="A0A9D3XHV4"/>
<evidence type="ECO:0000313" key="2">
    <source>
        <dbReference type="EMBL" id="KAH1179886.1"/>
    </source>
</evidence>
<evidence type="ECO:0000313" key="3">
    <source>
        <dbReference type="Proteomes" id="UP000827986"/>
    </source>
</evidence>
<dbReference type="Proteomes" id="UP000827986">
    <property type="component" value="Unassembled WGS sequence"/>
</dbReference>
<protein>
    <submittedName>
        <fullName evidence="2">Uncharacterized protein</fullName>
    </submittedName>
</protein>